<accession>A6HRD3</accession>
<gene>
    <name evidence="1" type="ORF">rCG_60262</name>
</gene>
<protein>
    <submittedName>
        <fullName evidence="1">RCG60262</fullName>
    </submittedName>
</protein>
<evidence type="ECO:0000313" key="2">
    <source>
        <dbReference type="Proteomes" id="UP000234681"/>
    </source>
</evidence>
<organism evidence="1 2">
    <name type="scientific">Rattus norvegicus</name>
    <name type="common">Rat</name>
    <dbReference type="NCBI Taxonomy" id="10116"/>
    <lineage>
        <taxon>Eukaryota</taxon>
        <taxon>Metazoa</taxon>
        <taxon>Chordata</taxon>
        <taxon>Craniata</taxon>
        <taxon>Vertebrata</taxon>
        <taxon>Euteleostomi</taxon>
        <taxon>Mammalia</taxon>
        <taxon>Eutheria</taxon>
        <taxon>Euarchontoglires</taxon>
        <taxon>Glires</taxon>
        <taxon>Rodentia</taxon>
        <taxon>Myomorpha</taxon>
        <taxon>Muroidea</taxon>
        <taxon>Muridae</taxon>
        <taxon>Murinae</taxon>
        <taxon>Rattus</taxon>
    </lineage>
</organism>
<dbReference type="EMBL" id="CH473950">
    <property type="protein sequence ID" value="EDM16289.1"/>
    <property type="molecule type" value="Genomic_DNA"/>
</dbReference>
<name>A6HRD3_RAT</name>
<reference evidence="1 2" key="1">
    <citation type="submission" date="2005-09" db="EMBL/GenBank/DDBJ databases">
        <authorList>
            <person name="Mural R.J."/>
            <person name="Li P.W."/>
            <person name="Adams M.D."/>
            <person name="Amanatides P.G."/>
            <person name="Baden-Tillson H."/>
            <person name="Barnstead M."/>
            <person name="Chin S.H."/>
            <person name="Dew I."/>
            <person name="Evans C.A."/>
            <person name="Ferriera S."/>
            <person name="Flanigan M."/>
            <person name="Fosler C."/>
            <person name="Glodek A."/>
            <person name="Gu Z."/>
            <person name="Holt R.A."/>
            <person name="Jennings D."/>
            <person name="Kraft C.L."/>
            <person name="Lu F."/>
            <person name="Nguyen T."/>
            <person name="Nusskern D.R."/>
            <person name="Pfannkoch C.M."/>
            <person name="Sitter C."/>
            <person name="Sutton G.G."/>
            <person name="Venter J.C."/>
            <person name="Wang Z."/>
            <person name="Woodage T."/>
            <person name="Zheng X.H."/>
            <person name="Zhong F."/>
        </authorList>
    </citation>
    <scope>NUCLEOTIDE SEQUENCE [LARGE SCALE GENOMIC DNA]</scope>
    <source>
        <strain>BN</strain>
        <strain evidence="2">Sprague-Dawley</strain>
    </source>
</reference>
<dbReference type="Proteomes" id="UP000234681">
    <property type="component" value="Chromosome 7"/>
</dbReference>
<sequence length="52" mass="5824">MNKTDFCQLSSGARCQKGEVFKCAWPLEEITEIFIPPCTILHLLGNGVEEIL</sequence>
<dbReference type="AlphaFoldDB" id="A6HRD3"/>
<evidence type="ECO:0000313" key="1">
    <source>
        <dbReference type="EMBL" id="EDM16289.1"/>
    </source>
</evidence>
<proteinExistence type="predicted"/>